<dbReference type="InterPro" id="IPR031488">
    <property type="entry name" value="Zn_ribbon_mio"/>
</dbReference>
<reference evidence="4 5" key="1">
    <citation type="journal article" date="2012" name="BMC Genomics">
        <title>Comparative genomic analysis of human infective Trypanosoma cruzi lineages with the bat-restricted subspecies T. cruzi marinkellei.</title>
        <authorList>
            <person name="Franzen O."/>
            <person name="Talavera-Lopez C."/>
            <person name="Ochaya S."/>
            <person name="Butler C.E."/>
            <person name="Messenger L.A."/>
            <person name="Lewis M.D."/>
            <person name="Llewellyn M.S."/>
            <person name="Marinkelle C.J."/>
            <person name="Tyler K.M."/>
            <person name="Miles M.A."/>
            <person name="Andersson B."/>
        </authorList>
    </citation>
    <scope>NUCLEOTIDE SEQUENCE [LARGE SCALE GENOMIC DNA]</scope>
    <source>
        <strain evidence="4 5">B7</strain>
    </source>
</reference>
<dbReference type="GO" id="GO:0005737">
    <property type="term" value="C:cytoplasm"/>
    <property type="evidence" value="ECO:0007669"/>
    <property type="project" value="TreeGrafter"/>
</dbReference>
<gene>
    <name evidence="4" type="ORF">MOQ_005368</name>
</gene>
<feature type="transmembrane region" description="Helical" evidence="2">
    <location>
        <begin position="121"/>
        <end position="144"/>
    </location>
</feature>
<dbReference type="PANTHER" id="PTHR16453:SF9">
    <property type="entry name" value="GATOR COMPLEX PROTEIN MIOS"/>
    <property type="match status" value="1"/>
</dbReference>
<dbReference type="OrthoDB" id="341486at2759"/>
<accession>K2M738</accession>
<dbReference type="CDD" id="cd16691">
    <property type="entry name" value="mRING-H2-C3H3C2_Mio"/>
    <property type="match status" value="1"/>
</dbReference>
<evidence type="ECO:0000256" key="1">
    <source>
        <dbReference type="SAM" id="MobiDB-lite"/>
    </source>
</evidence>
<dbReference type="EMBL" id="AHKC01011461">
    <property type="protein sequence ID" value="EKF30808.1"/>
    <property type="molecule type" value="Genomic_DNA"/>
</dbReference>
<proteinExistence type="predicted"/>
<evidence type="ECO:0000313" key="5">
    <source>
        <dbReference type="Proteomes" id="UP000007350"/>
    </source>
</evidence>
<keyword evidence="2" id="KW-0472">Membrane</keyword>
<name>K2M738_TRYCR</name>
<keyword evidence="2" id="KW-1133">Transmembrane helix</keyword>
<feature type="region of interest" description="Disordered" evidence="1">
    <location>
        <begin position="47"/>
        <end position="88"/>
    </location>
</feature>
<protein>
    <recommendedName>
        <fullName evidence="3">GATOR2 complex protein MIO zinc-ribbon like domain-containing protein</fullName>
    </recommendedName>
</protein>
<dbReference type="Proteomes" id="UP000007350">
    <property type="component" value="Unassembled WGS sequence"/>
</dbReference>
<keyword evidence="2" id="KW-0812">Transmembrane</keyword>
<dbReference type="AlphaFoldDB" id="K2M738"/>
<feature type="compositionally biased region" description="Low complexity" evidence="1">
    <location>
        <begin position="47"/>
        <end position="73"/>
    </location>
</feature>
<keyword evidence="5" id="KW-1185">Reference proteome</keyword>
<comment type="caution">
    <text evidence="4">The sequence shown here is derived from an EMBL/GenBank/DDBJ whole genome shotgun (WGS) entry which is preliminary data.</text>
</comment>
<evidence type="ECO:0000256" key="2">
    <source>
        <dbReference type="SAM" id="Phobius"/>
    </source>
</evidence>
<feature type="domain" description="GATOR2 complex protein MIO zinc-ribbon like" evidence="3">
    <location>
        <begin position="1138"/>
        <end position="1177"/>
    </location>
</feature>
<dbReference type="PANTHER" id="PTHR16453">
    <property type="entry name" value="WD40 DOMAIN-CONTAINING PROTEIN MIO FAMILY MEMBER"/>
    <property type="match status" value="1"/>
</dbReference>
<evidence type="ECO:0000259" key="3">
    <source>
        <dbReference type="Pfam" id="PF17034"/>
    </source>
</evidence>
<organism evidence="4 5">
    <name type="scientific">Trypanosoma cruzi marinkellei</name>
    <dbReference type="NCBI Taxonomy" id="85056"/>
    <lineage>
        <taxon>Eukaryota</taxon>
        <taxon>Discoba</taxon>
        <taxon>Euglenozoa</taxon>
        <taxon>Kinetoplastea</taxon>
        <taxon>Metakinetoplastina</taxon>
        <taxon>Trypanosomatida</taxon>
        <taxon>Trypanosomatidae</taxon>
        <taxon>Trypanosoma</taxon>
        <taxon>Schizotrypanum</taxon>
    </lineage>
</organism>
<evidence type="ECO:0000313" key="4">
    <source>
        <dbReference type="EMBL" id="EKF30808.1"/>
    </source>
</evidence>
<sequence length="1192" mass="129408">MKYFTCQPDSHNGFGLLIGHTLMYFTVECDQPETVGTNINNSIISSSTSSSINNNNNNNNNNRNNTNNNNNNNGSDPHAASNSEKGTSRAHVQYTVTLPQGFGSAPQCFSMANRSLYGFDMAFLGASTGVMAVVVMATSSVIYVPGRNMASLRTFPTAAARQGDHRAASHVHSQSNTGTIGVSAFSSPSLGQMSDSDRGVGTITWMRDKPLVFVGFMSGRVEWYHVTIAASIQQTEMGKGHAGAVATPITGATTAATSAVEECSPRVNRGVEGQEKAAGWTEVGSVARFSGDCALPPSIWMHNGFSQRGTNQKVHEDGEGEGVRIRLHLSCAFHDTGGFLTSDWFPATGYVVAGAERAVYVFSTEQPGAPLYSVLCIGCSFLACHPCLPIVSCLSFGRSAETGKQPDACVLHVFEWTNGGTLFLAAEKRTFHGVPRHDVYYSCSWKFSADRQLAICNVVEGAVHVLHLAKIEEGFEAASQEGTETSSPSSCSLPRPLYTFNREREAPIPLHSLINIEFISAATHALPEVTPPTSSLSLRNTTGVLVREHVLAKRMLHSSGPRGKVCRSHDSRAAVRAARIQCGNGKHNHQQHHHHDHYDNKKAGDSGCGGAGCREICFLCAAAREDPGVRKGAGAFSRIVGINHAGELTAIPVDADARISILGSGRFAASFCGSVFVGSGDVRQMDTGQRMKRRLAAGFGVPAAANVQALCECNDPSDEDLRVLFAYISIMETVGAVGSSGPVPSIIELLSLANAPNTTKLMALNLLPHGITVVCGSSTSPNDSRRLLLLQLLNWIPSEESFSCGERNDAVCEYTRCDALERAVAVEVLHNRRSRAVTLLLRHKQLNSKYTTIAGLLEYPDFILNTLRGGAMEEAQDCFLKQWSPWLQVVFLHEMNRTKIYTNVGLPFWDRIAIAVILESDTSRLISILSSTFARECNMLQRLLLLEGISERTCPLMQMIVDCTGDFQLAACLFARIGARDASSASISATLTPQDAFLKGRVDAAGKMGAAKSDHLALPWDLWAAAYRTFLNEEGEFVKRTMFDLACQQLRESQFLQIPPQTTTHQRQQERLRYPEVQFYSRRFLQPSLPSFPPFTSAPSAKSDSLQHCVLSYPLLATGHSHCSVCSSLVFLRSSCAQDSLAWCTACLHGGHANHLQEWFLTHRKCPVYGCSCRCEQVGTESYGEGSRAAFL</sequence>
<dbReference type="InterPro" id="IPR037593">
    <property type="entry name" value="MIOS/Sea4"/>
</dbReference>
<dbReference type="Pfam" id="PF17034">
    <property type="entry name" value="zinc_ribbon_16"/>
    <property type="match status" value="1"/>
</dbReference>